<accession>A0A844XR73</accession>
<dbReference type="EMBL" id="WTYC01000002">
    <property type="protein sequence ID" value="MXO47508.1"/>
    <property type="molecule type" value="Genomic_DNA"/>
</dbReference>
<comment type="caution">
    <text evidence="2">The sequence shown here is derived from an EMBL/GenBank/DDBJ whole genome shotgun (WGS) entry which is preliminary data.</text>
</comment>
<reference evidence="2 3" key="1">
    <citation type="submission" date="2019-12" db="EMBL/GenBank/DDBJ databases">
        <title>Genomic-based taxomic classification of the family Erythrobacteraceae.</title>
        <authorList>
            <person name="Xu L."/>
        </authorList>
    </citation>
    <scope>NUCLEOTIDE SEQUENCE [LARGE SCALE GENOMIC DNA]</scope>
    <source>
        <strain evidence="2 3">DSM 17792</strain>
    </source>
</reference>
<name>A0A844XR73_9SPHN</name>
<feature type="region of interest" description="Disordered" evidence="1">
    <location>
        <begin position="1"/>
        <end position="24"/>
    </location>
</feature>
<evidence type="ECO:0000313" key="2">
    <source>
        <dbReference type="EMBL" id="MXO47508.1"/>
    </source>
</evidence>
<evidence type="ECO:0000256" key="1">
    <source>
        <dbReference type="SAM" id="MobiDB-lite"/>
    </source>
</evidence>
<organism evidence="2 3">
    <name type="scientific">Qipengyuania vulgaris</name>
    <dbReference type="NCBI Taxonomy" id="291985"/>
    <lineage>
        <taxon>Bacteria</taxon>
        <taxon>Pseudomonadati</taxon>
        <taxon>Pseudomonadota</taxon>
        <taxon>Alphaproteobacteria</taxon>
        <taxon>Sphingomonadales</taxon>
        <taxon>Erythrobacteraceae</taxon>
        <taxon>Qipengyuania</taxon>
    </lineage>
</organism>
<evidence type="ECO:0000313" key="3">
    <source>
        <dbReference type="Proteomes" id="UP000448199"/>
    </source>
</evidence>
<protein>
    <submittedName>
        <fullName evidence="2">Uncharacterized protein</fullName>
    </submittedName>
</protein>
<keyword evidence="3" id="KW-1185">Reference proteome</keyword>
<proteinExistence type="predicted"/>
<gene>
    <name evidence="2" type="ORF">GRI69_04460</name>
</gene>
<dbReference type="AlphaFoldDB" id="A0A844XR73"/>
<dbReference type="RefSeq" id="WP_237452943.1">
    <property type="nucleotide sequence ID" value="NZ_WTYC01000002.1"/>
</dbReference>
<dbReference type="Proteomes" id="UP000448199">
    <property type="component" value="Unassembled WGS sequence"/>
</dbReference>
<sequence length="503" mass="56307">MPNQKAQKPKSGSRNRIARDNQLLPSEWRQLQQSDLQRIHRTQRTQLEKSPSLDQLEACLMLRAMITTARPLKTLLPLRIQFVAQNPDPKSLASGLINHDGNWSWWLPAGRPDLKDHPKGKWSKSTPGMIQTSPNVWIPSSVEVSKLVQRCLSARGRKSEEASLPLFTSEKSKIKELILEILHLTENQNSGIRRSAKTIESTQRWLPRKITQVASGDPAAASIITERHSSLAKPMTHYGALSIPRAIEIHSNATMDVDRHHHQDCPDNIATLSVGDPNTPTDEAVSRLAAKLAADLNNAKGMVTCHRAMVRQTCALLAFALGLRGIRRVPTFGAIDERTGFCLIADKDVSNPHAKRLVWVPPLARDQLRYYEEHLKRLKLWLGNDKTRKLLSDAPSHRVTLFSVHRPKRIERIKPSLVLAELQKIGWMGEENAGRHWLRSKLSGLCSGETLAAFFGHSQLGSEAWRSSSALDPLMYRADLERCLGSTLSSAGWRALSSPQQTL</sequence>